<dbReference type="GO" id="GO:0008270">
    <property type="term" value="F:zinc ion binding"/>
    <property type="evidence" value="ECO:0007669"/>
    <property type="project" value="UniProtKB-KW"/>
</dbReference>
<dbReference type="Proteomes" id="UP000046395">
    <property type="component" value="Unassembled WGS sequence"/>
</dbReference>
<evidence type="ECO:0000256" key="3">
    <source>
        <dbReference type="ARBA" id="ARBA00022723"/>
    </source>
</evidence>
<keyword evidence="6" id="KW-0862">Zinc</keyword>
<keyword evidence="7" id="KW-0805">Transcription regulation</keyword>
<dbReference type="InterPro" id="IPR000967">
    <property type="entry name" value="Znf_NFX1"/>
</dbReference>
<dbReference type="InterPro" id="IPR034078">
    <property type="entry name" value="NFX1_fam"/>
</dbReference>
<reference evidence="14" key="3">
    <citation type="submission" date="2019-12" db="UniProtKB">
        <authorList>
            <consortium name="WormBaseParasite"/>
        </authorList>
    </citation>
    <scope>IDENTIFICATION</scope>
</reference>
<evidence type="ECO:0000313" key="15">
    <source>
        <dbReference type="WBParaSite" id="TMUE_2000008110.2"/>
    </source>
</evidence>
<evidence type="ECO:0000256" key="8">
    <source>
        <dbReference type="ARBA" id="ARBA00023163"/>
    </source>
</evidence>
<dbReference type="PANTHER" id="PTHR12360">
    <property type="entry name" value="NUCLEAR TRANSCRIPTION FACTOR, X-BOX BINDING 1 NFX1"/>
    <property type="match status" value="1"/>
</dbReference>
<dbReference type="InterPro" id="IPR001841">
    <property type="entry name" value="Znf_RING"/>
</dbReference>
<dbReference type="InterPro" id="IPR036867">
    <property type="entry name" value="R3H_dom_sf"/>
</dbReference>
<keyword evidence="5 10" id="KW-0863">Zinc-finger</keyword>
<dbReference type="STRING" id="70415.A0A5S6QLN2"/>
<protein>
    <submittedName>
        <fullName evidence="14 15">RING-type domain-containing protein</fullName>
    </submittedName>
</protein>
<dbReference type="PROSITE" id="PS50089">
    <property type="entry name" value="ZF_RING_2"/>
    <property type="match status" value="1"/>
</dbReference>
<evidence type="ECO:0000313" key="14">
    <source>
        <dbReference type="WBParaSite" id="TMUE_2000008110.1"/>
    </source>
</evidence>
<evidence type="ECO:0000256" key="2">
    <source>
        <dbReference type="ARBA" id="ARBA00007269"/>
    </source>
</evidence>
<dbReference type="WBParaSite" id="TMUE_2000008110.1">
    <property type="protein sequence ID" value="TMUE_2000008110.1"/>
    <property type="gene ID" value="WBGene00288615"/>
</dbReference>
<reference evidence="13" key="1">
    <citation type="submission" date="2013-11" db="EMBL/GenBank/DDBJ databases">
        <authorList>
            <person name="Aslett M."/>
        </authorList>
    </citation>
    <scope>NUCLEOTIDE SEQUENCE [LARGE SCALE GENOMIC DNA]</scope>
    <source>
        <strain evidence="13">Edinburgh</strain>
    </source>
</reference>
<feature type="domain" description="RING-type" evidence="12">
    <location>
        <begin position="76"/>
        <end position="127"/>
    </location>
</feature>
<evidence type="ECO:0000313" key="13">
    <source>
        <dbReference type="Proteomes" id="UP000046395"/>
    </source>
</evidence>
<keyword evidence="4" id="KW-0677">Repeat</keyword>
<dbReference type="CDD" id="cd06008">
    <property type="entry name" value="NF-X1-zinc-finger"/>
    <property type="match status" value="2"/>
</dbReference>
<keyword evidence="8" id="KW-0804">Transcription</keyword>
<evidence type="ECO:0000256" key="11">
    <source>
        <dbReference type="SAM" id="SignalP"/>
    </source>
</evidence>
<evidence type="ECO:0000256" key="7">
    <source>
        <dbReference type="ARBA" id="ARBA00023015"/>
    </source>
</evidence>
<evidence type="ECO:0000256" key="9">
    <source>
        <dbReference type="ARBA" id="ARBA00023242"/>
    </source>
</evidence>
<organism evidence="13 14">
    <name type="scientific">Trichuris muris</name>
    <name type="common">Mouse whipworm</name>
    <dbReference type="NCBI Taxonomy" id="70415"/>
    <lineage>
        <taxon>Eukaryota</taxon>
        <taxon>Metazoa</taxon>
        <taxon>Ecdysozoa</taxon>
        <taxon>Nematoda</taxon>
        <taxon>Enoplea</taxon>
        <taxon>Dorylaimia</taxon>
        <taxon>Trichinellida</taxon>
        <taxon>Trichuridae</taxon>
        <taxon>Trichuris</taxon>
    </lineage>
</organism>
<keyword evidence="11" id="KW-0732">Signal</keyword>
<evidence type="ECO:0000256" key="6">
    <source>
        <dbReference type="ARBA" id="ARBA00022833"/>
    </source>
</evidence>
<keyword evidence="13" id="KW-1185">Reference proteome</keyword>
<reference evidence="13" key="2">
    <citation type="submission" date="2014-03" db="EMBL/GenBank/DDBJ databases">
        <title>The whipworm genome and dual-species transcriptomics of an intimate host-pathogen interaction.</title>
        <authorList>
            <person name="Foth B.J."/>
            <person name="Tsai I.J."/>
            <person name="Reid A.J."/>
            <person name="Bancroft A.J."/>
            <person name="Nichol S."/>
            <person name="Tracey A."/>
            <person name="Holroyd N."/>
            <person name="Cotton J.A."/>
            <person name="Stanley E.J."/>
            <person name="Zarowiecki M."/>
            <person name="Liu J.Z."/>
            <person name="Huckvale T."/>
            <person name="Cooper P.J."/>
            <person name="Grencis R.K."/>
            <person name="Berriman M."/>
        </authorList>
    </citation>
    <scope>NUCLEOTIDE SEQUENCE [LARGE SCALE GENOMIC DNA]</scope>
    <source>
        <strain evidence="13">Edinburgh</strain>
    </source>
</reference>
<dbReference type="GO" id="GO:0005634">
    <property type="term" value="C:nucleus"/>
    <property type="evidence" value="ECO:0007669"/>
    <property type="project" value="UniProtKB-SubCell"/>
</dbReference>
<evidence type="ECO:0000256" key="10">
    <source>
        <dbReference type="PROSITE-ProRule" id="PRU00175"/>
    </source>
</evidence>
<keyword evidence="9" id="KW-0539">Nucleus</keyword>
<evidence type="ECO:0000259" key="12">
    <source>
        <dbReference type="PROSITE" id="PS50089"/>
    </source>
</evidence>
<name>A0A5S6QLN2_TRIMR</name>
<dbReference type="GO" id="GO:0000977">
    <property type="term" value="F:RNA polymerase II transcription regulatory region sequence-specific DNA binding"/>
    <property type="evidence" value="ECO:0007669"/>
    <property type="project" value="TreeGrafter"/>
</dbReference>
<dbReference type="SMART" id="SM00438">
    <property type="entry name" value="ZnF_NFX"/>
    <property type="match status" value="8"/>
</dbReference>
<evidence type="ECO:0000256" key="5">
    <source>
        <dbReference type="ARBA" id="ARBA00022771"/>
    </source>
</evidence>
<feature type="chain" id="PRO_5044624322" evidence="11">
    <location>
        <begin position="21"/>
        <end position="740"/>
    </location>
</feature>
<dbReference type="SUPFAM" id="SSF82708">
    <property type="entry name" value="R3H domain"/>
    <property type="match status" value="1"/>
</dbReference>
<dbReference type="PANTHER" id="PTHR12360:SF12">
    <property type="entry name" value="TRANSCRIPTIONAL REPRESSOR NF-X1"/>
    <property type="match status" value="1"/>
</dbReference>
<sequence>MRRLALFLLWIRLLNLQFKAVGLLATRAGMSSEVPAPDNSSALPVQYPQRAVSTDEVDACQRTLLTKALLLDELECRACFEIVQSDHPIWSCNVCHNIFHFICITNWADRRNVEATEAQKVRCPVCSTQTAVKDLKEACFCGNTEGIVSCNDRAVVPHSCGSVCGRRLGTDGICSHFCSLICHPGSCPPCESFVQLECFCANVVRSMPCKEAAPFSCGAICGKLAPCERHNCQRACHNGPCFQNADSETCDQPCGRKLPCGVHYCDQDCHPGYCLPCKQDPSVVTTCPCGYRLLEVLGVVRMACTDPIPTCGMICKKRLICGFPDDPHSCQRKCHTGACTCDLETFQDCACGCSSRKVKCTIILSKGGSESWKCEVPCRKRMNCRKHICGRVCCTDDEHICHAPCGQLLNCGQHFCINACHRPPCGRCTATALVPSRCTCGRTELQPPYECGTKPRCNFLCSRPHDCSHEPEHLCHYEDVCPPCTVLTERQCSGGHMVRKVPCGLPYWICTTVCGKARPSCGHPCPRRCHPGDCLIDLQVCELPCSKPRPSCGHPCGLPCHNLTECPETPCETSVTVTCPCGVCTAQVKCKIISQSSAAAAAGCDRQITLLECNDECKRRKRSRLLAEALGTEQRDRPTFTTNYPKFLRTFYAANSEFGDRVEKELCKLLDAASRAPNGTRKCCNFPPMNKDRRKFVWEYAKAFWMEPVVYDAGSNCSVTVYCKSRSGRKPFQLLSEQMK</sequence>
<dbReference type="SUPFAM" id="SSF57850">
    <property type="entry name" value="RING/U-box"/>
    <property type="match status" value="1"/>
</dbReference>
<evidence type="ECO:0000256" key="4">
    <source>
        <dbReference type="ARBA" id="ARBA00022737"/>
    </source>
</evidence>
<comment type="subcellular location">
    <subcellularLocation>
        <location evidence="1">Nucleus</location>
    </subcellularLocation>
</comment>
<dbReference type="GO" id="GO:0000122">
    <property type="term" value="P:negative regulation of transcription by RNA polymerase II"/>
    <property type="evidence" value="ECO:0007669"/>
    <property type="project" value="TreeGrafter"/>
</dbReference>
<dbReference type="AlphaFoldDB" id="A0A5S6QLN2"/>
<evidence type="ECO:0000256" key="1">
    <source>
        <dbReference type="ARBA" id="ARBA00004123"/>
    </source>
</evidence>
<keyword evidence="3" id="KW-0479">Metal-binding</keyword>
<comment type="similarity">
    <text evidence="2">Belongs to the NFX1 family.</text>
</comment>
<dbReference type="GO" id="GO:0000981">
    <property type="term" value="F:DNA-binding transcription factor activity, RNA polymerase II-specific"/>
    <property type="evidence" value="ECO:0007669"/>
    <property type="project" value="TreeGrafter"/>
</dbReference>
<accession>A0A5S6QLN2</accession>
<proteinExistence type="inferred from homology"/>
<feature type="signal peptide" evidence="11">
    <location>
        <begin position="1"/>
        <end position="20"/>
    </location>
</feature>
<dbReference type="WBParaSite" id="TMUE_2000008110.2">
    <property type="protein sequence ID" value="TMUE_2000008110.2"/>
    <property type="gene ID" value="WBGene00288615"/>
</dbReference>